<feature type="non-terminal residue" evidence="2">
    <location>
        <position position="89"/>
    </location>
</feature>
<organism evidence="2 3">
    <name type="scientific">Trifolium medium</name>
    <dbReference type="NCBI Taxonomy" id="97028"/>
    <lineage>
        <taxon>Eukaryota</taxon>
        <taxon>Viridiplantae</taxon>
        <taxon>Streptophyta</taxon>
        <taxon>Embryophyta</taxon>
        <taxon>Tracheophyta</taxon>
        <taxon>Spermatophyta</taxon>
        <taxon>Magnoliopsida</taxon>
        <taxon>eudicotyledons</taxon>
        <taxon>Gunneridae</taxon>
        <taxon>Pentapetalae</taxon>
        <taxon>rosids</taxon>
        <taxon>fabids</taxon>
        <taxon>Fabales</taxon>
        <taxon>Fabaceae</taxon>
        <taxon>Papilionoideae</taxon>
        <taxon>50 kb inversion clade</taxon>
        <taxon>NPAAA clade</taxon>
        <taxon>Hologalegina</taxon>
        <taxon>IRL clade</taxon>
        <taxon>Trifolieae</taxon>
        <taxon>Trifolium</taxon>
    </lineage>
</organism>
<name>A0A392TH38_9FABA</name>
<keyword evidence="3" id="KW-1185">Reference proteome</keyword>
<feature type="region of interest" description="Disordered" evidence="1">
    <location>
        <begin position="33"/>
        <end position="89"/>
    </location>
</feature>
<dbReference type="Proteomes" id="UP000265520">
    <property type="component" value="Unassembled WGS sequence"/>
</dbReference>
<feature type="region of interest" description="Disordered" evidence="1">
    <location>
        <begin position="1"/>
        <end position="21"/>
    </location>
</feature>
<dbReference type="AlphaFoldDB" id="A0A392TH38"/>
<evidence type="ECO:0000313" key="2">
    <source>
        <dbReference type="EMBL" id="MCI59737.1"/>
    </source>
</evidence>
<feature type="non-terminal residue" evidence="2">
    <location>
        <position position="1"/>
    </location>
</feature>
<feature type="compositionally biased region" description="Basic and acidic residues" evidence="1">
    <location>
        <begin position="1"/>
        <end position="10"/>
    </location>
</feature>
<proteinExistence type="predicted"/>
<protein>
    <submittedName>
        <fullName evidence="2">Uncharacterized protein</fullName>
    </submittedName>
</protein>
<evidence type="ECO:0000313" key="3">
    <source>
        <dbReference type="Proteomes" id="UP000265520"/>
    </source>
</evidence>
<accession>A0A392TH38</accession>
<sequence length="89" mass="9751">EKDPESDAGKNVETSETQEVVIEDHVPTTPVYDTVSNKLQETDGVITEGNTHPDESENPNSKGVEENSLADKTMEDNTVTVNVEDYVSK</sequence>
<dbReference type="EMBL" id="LXQA010569160">
    <property type="protein sequence ID" value="MCI59737.1"/>
    <property type="molecule type" value="Genomic_DNA"/>
</dbReference>
<comment type="caution">
    <text evidence="2">The sequence shown here is derived from an EMBL/GenBank/DDBJ whole genome shotgun (WGS) entry which is preliminary data.</text>
</comment>
<evidence type="ECO:0000256" key="1">
    <source>
        <dbReference type="SAM" id="MobiDB-lite"/>
    </source>
</evidence>
<reference evidence="2 3" key="1">
    <citation type="journal article" date="2018" name="Front. Plant Sci.">
        <title>Red Clover (Trifolium pratense) and Zigzag Clover (T. medium) - A Picture of Genomic Similarities and Differences.</title>
        <authorList>
            <person name="Dluhosova J."/>
            <person name="Istvanek J."/>
            <person name="Nedelnik J."/>
            <person name="Repkova J."/>
        </authorList>
    </citation>
    <scope>NUCLEOTIDE SEQUENCE [LARGE SCALE GENOMIC DNA]</scope>
    <source>
        <strain evidence="3">cv. 10/8</strain>
        <tissue evidence="2">Leaf</tissue>
    </source>
</reference>